<reference evidence="2 3" key="1">
    <citation type="submission" date="2024-04" db="EMBL/GenBank/DDBJ databases">
        <authorList>
            <person name="Fracassetti M."/>
        </authorList>
    </citation>
    <scope>NUCLEOTIDE SEQUENCE [LARGE SCALE GENOMIC DNA]</scope>
</reference>
<feature type="region of interest" description="Disordered" evidence="1">
    <location>
        <begin position="1"/>
        <end position="27"/>
    </location>
</feature>
<sequence length="155" mass="16725">MEKEKGGGIGEPPCVSPGKMTSTAALRAPSVHLVGRLLQGEETKELRANDEEKRPELSRARRRQVGCSLSVEEPPTESSRKGLKMDLPAIGQEEGGDPLVDNPKFLPPSPQQSFVSGRSAWAAELEMVDGEGRAEAINLGHRLDLVEKLGRFTVG</sequence>
<proteinExistence type="predicted"/>
<evidence type="ECO:0000313" key="3">
    <source>
        <dbReference type="Proteomes" id="UP001497516"/>
    </source>
</evidence>
<dbReference type="Proteomes" id="UP001497516">
    <property type="component" value="Chromosome 6"/>
</dbReference>
<dbReference type="EMBL" id="OZ034819">
    <property type="protein sequence ID" value="CAL1393080.1"/>
    <property type="molecule type" value="Genomic_DNA"/>
</dbReference>
<evidence type="ECO:0000256" key="1">
    <source>
        <dbReference type="SAM" id="MobiDB-lite"/>
    </source>
</evidence>
<accession>A0AAV2F6J0</accession>
<gene>
    <name evidence="2" type="ORF">LTRI10_LOCUS33680</name>
</gene>
<organism evidence="2 3">
    <name type="scientific">Linum trigynum</name>
    <dbReference type="NCBI Taxonomy" id="586398"/>
    <lineage>
        <taxon>Eukaryota</taxon>
        <taxon>Viridiplantae</taxon>
        <taxon>Streptophyta</taxon>
        <taxon>Embryophyta</taxon>
        <taxon>Tracheophyta</taxon>
        <taxon>Spermatophyta</taxon>
        <taxon>Magnoliopsida</taxon>
        <taxon>eudicotyledons</taxon>
        <taxon>Gunneridae</taxon>
        <taxon>Pentapetalae</taxon>
        <taxon>rosids</taxon>
        <taxon>fabids</taxon>
        <taxon>Malpighiales</taxon>
        <taxon>Linaceae</taxon>
        <taxon>Linum</taxon>
    </lineage>
</organism>
<keyword evidence="3" id="KW-1185">Reference proteome</keyword>
<protein>
    <submittedName>
        <fullName evidence="2">Uncharacterized protein</fullName>
    </submittedName>
</protein>
<evidence type="ECO:0000313" key="2">
    <source>
        <dbReference type="EMBL" id="CAL1393080.1"/>
    </source>
</evidence>
<name>A0AAV2F6J0_9ROSI</name>
<feature type="region of interest" description="Disordered" evidence="1">
    <location>
        <begin position="40"/>
        <end position="83"/>
    </location>
</feature>
<dbReference type="AlphaFoldDB" id="A0AAV2F6J0"/>
<feature type="compositionally biased region" description="Basic and acidic residues" evidence="1">
    <location>
        <begin position="40"/>
        <end position="59"/>
    </location>
</feature>